<keyword evidence="1 4" id="KW-0238">DNA-binding</keyword>
<feature type="domain" description="Homeobox" evidence="7">
    <location>
        <begin position="1"/>
        <end position="37"/>
    </location>
</feature>
<feature type="region of interest" description="Disordered" evidence="6">
    <location>
        <begin position="367"/>
        <end position="394"/>
    </location>
</feature>
<dbReference type="GO" id="GO:0003677">
    <property type="term" value="F:DNA binding"/>
    <property type="evidence" value="ECO:0007669"/>
    <property type="project" value="UniProtKB-UniRule"/>
</dbReference>
<keyword evidence="5" id="KW-0175">Coiled coil</keyword>
<feature type="compositionally biased region" description="Acidic residues" evidence="6">
    <location>
        <begin position="170"/>
        <end position="195"/>
    </location>
</feature>
<dbReference type="CDD" id="cd00086">
    <property type="entry name" value="homeodomain"/>
    <property type="match status" value="1"/>
</dbReference>
<accession>A0A1I8JLJ6</accession>
<keyword evidence="8" id="KW-1185">Reference proteome</keyword>
<evidence type="ECO:0000256" key="5">
    <source>
        <dbReference type="SAM" id="Coils"/>
    </source>
</evidence>
<proteinExistence type="predicted"/>
<feature type="DNA-binding region" description="Homeobox" evidence="4">
    <location>
        <begin position="3"/>
        <end position="38"/>
    </location>
</feature>
<evidence type="ECO:0000259" key="7">
    <source>
        <dbReference type="PROSITE" id="PS50071"/>
    </source>
</evidence>
<dbReference type="InterPro" id="IPR001356">
    <property type="entry name" value="HD"/>
</dbReference>
<dbReference type="Gene3D" id="1.20.58.60">
    <property type="match status" value="1"/>
</dbReference>
<feature type="region of interest" description="Disordered" evidence="6">
    <location>
        <begin position="40"/>
        <end position="63"/>
    </location>
</feature>
<dbReference type="WBParaSite" id="maker-uti_cns_0048998-snap-gene-0.2-mRNA-1">
    <property type="protein sequence ID" value="maker-uti_cns_0048998-snap-gene-0.2-mRNA-1"/>
    <property type="gene ID" value="maker-uti_cns_0048998-snap-gene-0.2"/>
</dbReference>
<dbReference type="PANTHER" id="PTHR11850">
    <property type="entry name" value="HOMEOBOX PROTEIN TRANSCRIPTION FACTORS"/>
    <property type="match status" value="1"/>
</dbReference>
<reference evidence="9" key="1">
    <citation type="submission" date="2016-11" db="UniProtKB">
        <authorList>
            <consortium name="WormBaseParasite"/>
        </authorList>
    </citation>
    <scope>IDENTIFICATION</scope>
</reference>
<evidence type="ECO:0000256" key="6">
    <source>
        <dbReference type="SAM" id="MobiDB-lite"/>
    </source>
</evidence>
<protein>
    <submittedName>
        <fullName evidence="9">Homeobox domain-containing protein</fullName>
    </submittedName>
</protein>
<evidence type="ECO:0000256" key="2">
    <source>
        <dbReference type="ARBA" id="ARBA00023155"/>
    </source>
</evidence>
<evidence type="ECO:0000313" key="8">
    <source>
        <dbReference type="Proteomes" id="UP000095280"/>
    </source>
</evidence>
<evidence type="ECO:0000256" key="3">
    <source>
        <dbReference type="ARBA" id="ARBA00023242"/>
    </source>
</evidence>
<dbReference type="GO" id="GO:0005634">
    <property type="term" value="C:nucleus"/>
    <property type="evidence" value="ECO:0007669"/>
    <property type="project" value="UniProtKB-SubCell"/>
</dbReference>
<name>A0A1I8JLJ6_9PLAT</name>
<feature type="compositionally biased region" description="Basic and acidic residues" evidence="6">
    <location>
        <begin position="530"/>
        <end position="551"/>
    </location>
</feature>
<dbReference type="InterPro" id="IPR008422">
    <property type="entry name" value="KN_HD"/>
</dbReference>
<organism evidence="8 9">
    <name type="scientific">Macrostomum lignano</name>
    <dbReference type="NCBI Taxonomy" id="282301"/>
    <lineage>
        <taxon>Eukaryota</taxon>
        <taxon>Metazoa</taxon>
        <taxon>Spiralia</taxon>
        <taxon>Lophotrochozoa</taxon>
        <taxon>Platyhelminthes</taxon>
        <taxon>Rhabditophora</taxon>
        <taxon>Macrostomorpha</taxon>
        <taxon>Macrostomida</taxon>
        <taxon>Macrostomidae</taxon>
        <taxon>Macrostomum</taxon>
    </lineage>
</organism>
<evidence type="ECO:0000256" key="4">
    <source>
        <dbReference type="PROSITE-ProRule" id="PRU00108"/>
    </source>
</evidence>
<dbReference type="GO" id="GO:0006355">
    <property type="term" value="P:regulation of DNA-templated transcription"/>
    <property type="evidence" value="ECO:0007669"/>
    <property type="project" value="InterPro"/>
</dbReference>
<sequence>HPYPTEDEKRQLAGQTNLTLLQVNNWFINARRRILQPMLDASSPESSQKKKKAQQNRPSNVRFWPANLASSQAAAAAAAAAAASAPTGKSSAAHQQQQLQSSSGPTGVVKEEAVSSQQQQQHHDTKPLLGLYPHHQLHQQQLPPFHQQQAGFGTPASAAQLSNPMPNPVDSDDDGGSYDEAGDDSDGPDEDDEVADAVAGVGGAGGGGSGGVGGGFGHSAQHQHQHLHQQHQQYLAQHNPSGFPGISSAMPPDLTLDWKVAKPLPACPPVSDVVVVVVVVVVVACLSRLPDVRLILFYSSGLSGTRFEFGQNYARTQQILSNWGLQIKFNHQYSSGSSVYGGEPSCGCAKPSSVISVLEELEDLATRHGDREQRAGRSAASCGPSGDREKCPGRAMRSRFERELEQIEELWRNETQELMDVVLVKLKATVEAQRDQIRSLQRELAQRQADVEALQSQSDRLARMNAEIRRRHCVSKRQAQHLLESKADLEVRLQAKEQLLREMKDCVVGPEAGAGAEARRQLIEKLNSEGKMIIDRSDPNRPRFTITDRTEGSSNGTKRTQN</sequence>
<dbReference type="InterPro" id="IPR009057">
    <property type="entry name" value="Homeodomain-like_sf"/>
</dbReference>
<feature type="compositionally biased region" description="Polar residues" evidence="6">
    <location>
        <begin position="552"/>
        <end position="562"/>
    </location>
</feature>
<dbReference type="PROSITE" id="PS50071">
    <property type="entry name" value="HOMEOBOX_2"/>
    <property type="match status" value="1"/>
</dbReference>
<evidence type="ECO:0000256" key="1">
    <source>
        <dbReference type="ARBA" id="ARBA00023125"/>
    </source>
</evidence>
<feature type="region of interest" description="Disordered" evidence="6">
    <location>
        <begin position="530"/>
        <end position="562"/>
    </location>
</feature>
<dbReference type="Proteomes" id="UP000095280">
    <property type="component" value="Unplaced"/>
</dbReference>
<keyword evidence="3 4" id="KW-0539">Nucleus</keyword>
<dbReference type="InterPro" id="IPR050224">
    <property type="entry name" value="TALE_homeobox"/>
</dbReference>
<feature type="coiled-coil region" evidence="5">
    <location>
        <begin position="397"/>
        <end position="506"/>
    </location>
</feature>
<keyword evidence="2 4" id="KW-0371">Homeobox</keyword>
<feature type="compositionally biased region" description="Low complexity" evidence="6">
    <location>
        <begin position="88"/>
        <end position="103"/>
    </location>
</feature>
<dbReference type="Pfam" id="PF05920">
    <property type="entry name" value="Homeobox_KN"/>
    <property type="match status" value="1"/>
</dbReference>
<feature type="compositionally biased region" description="Gly residues" evidence="6">
    <location>
        <begin position="200"/>
        <end position="217"/>
    </location>
</feature>
<feature type="region of interest" description="Disordered" evidence="6">
    <location>
        <begin position="88"/>
        <end position="124"/>
    </location>
</feature>
<feature type="region of interest" description="Disordered" evidence="6">
    <location>
        <begin position="147"/>
        <end position="248"/>
    </location>
</feature>
<dbReference type="SUPFAM" id="SSF46689">
    <property type="entry name" value="Homeodomain-like"/>
    <property type="match status" value="1"/>
</dbReference>
<evidence type="ECO:0000313" key="9">
    <source>
        <dbReference type="WBParaSite" id="maker-uti_cns_0048998-snap-gene-0.2-mRNA-1"/>
    </source>
</evidence>
<dbReference type="AlphaFoldDB" id="A0A1I8JLJ6"/>
<dbReference type="Gene3D" id="1.10.10.60">
    <property type="entry name" value="Homeodomain-like"/>
    <property type="match status" value="1"/>
</dbReference>
<comment type="subcellular location">
    <subcellularLocation>
        <location evidence="4">Nucleus</location>
    </subcellularLocation>
</comment>